<dbReference type="GO" id="GO:0016020">
    <property type="term" value="C:membrane"/>
    <property type="evidence" value="ECO:0007669"/>
    <property type="project" value="TreeGrafter"/>
</dbReference>
<dbReference type="InterPro" id="IPR022742">
    <property type="entry name" value="Hydrolase_4"/>
</dbReference>
<evidence type="ECO:0000256" key="2">
    <source>
        <dbReference type="SAM" id="Phobius"/>
    </source>
</evidence>
<dbReference type="InterPro" id="IPR029058">
    <property type="entry name" value="AB_hydrolase_fold"/>
</dbReference>
<dbReference type="VEuPathDB" id="ToxoDB:EPH_0060460"/>
<protein>
    <submittedName>
        <fullName evidence="4">Phospholipase/carboxylesterase domain containing protein, putative</fullName>
    </submittedName>
</protein>
<dbReference type="AlphaFoldDB" id="U6H1I8"/>
<gene>
    <name evidence="4" type="ORF">EPH_0060460</name>
</gene>
<sequence length="365" mass="40927">MSSWWSLAAILTRAAWVGGFLLSAVVGVLWFFQEKLVFYPAVPKGYETPDKNPKGLHHPGERNLPFDDVYIRTSDGITLHGWLLRQPNAQEAPTFLYFHGNAGNLPFDDVYIRTSDGVTLHGWLLHIGFRLPNLELMFRMVGVNILIVSYRGYGYSEGSPTEEGVYTDAEAALDFLLENGTVNNKDIFVFGRSIGGAVAIELAKRRSDELKGIVVENTFTSLLEMLYIVFPFMSPFSLLVKAVQRMYMLNDEKVRTLILPVLFISGRQDKLVPPSHMDVLYSTCGSRIKMREDVENGDHNDTWEVGGQSYYNRLREFVQVALSESASSEATRHSGTHSTISEASTNVSLRQLRRTPSATADTVCK</sequence>
<organism evidence="4 5">
    <name type="scientific">Eimeria praecox</name>
    <dbReference type="NCBI Taxonomy" id="51316"/>
    <lineage>
        <taxon>Eukaryota</taxon>
        <taxon>Sar</taxon>
        <taxon>Alveolata</taxon>
        <taxon>Apicomplexa</taxon>
        <taxon>Conoidasida</taxon>
        <taxon>Coccidia</taxon>
        <taxon>Eucoccidiorida</taxon>
        <taxon>Eimeriorina</taxon>
        <taxon>Eimeriidae</taxon>
        <taxon>Eimeria</taxon>
    </lineage>
</organism>
<name>U6H1I8_9EIME</name>
<feature type="domain" description="Serine aminopeptidase S33" evidence="3">
    <location>
        <begin position="120"/>
        <end position="229"/>
    </location>
</feature>
<evidence type="ECO:0000313" key="5">
    <source>
        <dbReference type="Proteomes" id="UP000018201"/>
    </source>
</evidence>
<reference evidence="4" key="1">
    <citation type="submission" date="2013-10" db="EMBL/GenBank/DDBJ databases">
        <title>Genomic analysis of the causative agents of coccidiosis in chickens.</title>
        <authorList>
            <person name="Reid A.J."/>
            <person name="Blake D."/>
            <person name="Billington K."/>
            <person name="Browne H."/>
            <person name="Dunn M."/>
            <person name="Hung S."/>
            <person name="Kawahara F."/>
            <person name="Miranda-Saavedra D."/>
            <person name="Mourier T."/>
            <person name="Nagra H."/>
            <person name="Otto T.D."/>
            <person name="Rawlings N."/>
            <person name="Sanchez A."/>
            <person name="Sanders M."/>
            <person name="Subramaniam C."/>
            <person name="Tay Y."/>
            <person name="Dear P."/>
            <person name="Doerig C."/>
            <person name="Gruber A."/>
            <person name="Parkinson J."/>
            <person name="Shirley M."/>
            <person name="Wan K.L."/>
            <person name="Berriman M."/>
            <person name="Tomley F."/>
            <person name="Pain A."/>
        </authorList>
    </citation>
    <scope>NUCLEOTIDE SEQUENCE [LARGE SCALE GENOMIC DNA]</scope>
    <source>
        <strain evidence="4">Houghton</strain>
    </source>
</reference>
<dbReference type="Pfam" id="PF12146">
    <property type="entry name" value="Hydrolase_4"/>
    <property type="match status" value="1"/>
</dbReference>
<reference evidence="4" key="2">
    <citation type="submission" date="2013-10" db="EMBL/GenBank/DDBJ databases">
        <authorList>
            <person name="Aslett M."/>
        </authorList>
    </citation>
    <scope>NUCLEOTIDE SEQUENCE [LARGE SCALE GENOMIC DNA]</scope>
    <source>
        <strain evidence="4">Houghton</strain>
    </source>
</reference>
<dbReference type="EMBL" id="HG694211">
    <property type="protein sequence ID" value="CDI85727.1"/>
    <property type="molecule type" value="Genomic_DNA"/>
</dbReference>
<keyword evidence="5" id="KW-1185">Reference proteome</keyword>
<proteinExistence type="predicted"/>
<dbReference type="Gene3D" id="3.40.50.1820">
    <property type="entry name" value="alpha/beta hydrolase"/>
    <property type="match status" value="1"/>
</dbReference>
<accession>U6H1I8</accession>
<feature type="region of interest" description="Disordered" evidence="1">
    <location>
        <begin position="328"/>
        <end position="365"/>
    </location>
</feature>
<dbReference type="GO" id="GO:0008474">
    <property type="term" value="F:palmitoyl-(protein) hydrolase activity"/>
    <property type="evidence" value="ECO:0007669"/>
    <property type="project" value="TreeGrafter"/>
</dbReference>
<evidence type="ECO:0000259" key="3">
    <source>
        <dbReference type="Pfam" id="PF12146"/>
    </source>
</evidence>
<dbReference type="OrthoDB" id="10249433at2759"/>
<keyword evidence="2" id="KW-0472">Membrane</keyword>
<evidence type="ECO:0000256" key="1">
    <source>
        <dbReference type="SAM" id="MobiDB-lite"/>
    </source>
</evidence>
<keyword evidence="2" id="KW-0812">Transmembrane</keyword>
<feature type="transmembrane region" description="Helical" evidence="2">
    <location>
        <begin position="6"/>
        <end position="32"/>
    </location>
</feature>
<keyword evidence="2" id="KW-1133">Transmembrane helix</keyword>
<evidence type="ECO:0000313" key="4">
    <source>
        <dbReference type="EMBL" id="CDI85727.1"/>
    </source>
</evidence>
<dbReference type="SUPFAM" id="SSF53474">
    <property type="entry name" value="alpha/beta-Hydrolases"/>
    <property type="match status" value="1"/>
</dbReference>
<dbReference type="Proteomes" id="UP000018201">
    <property type="component" value="Unassembled WGS sequence"/>
</dbReference>
<feature type="compositionally biased region" description="Polar residues" evidence="1">
    <location>
        <begin position="336"/>
        <end position="365"/>
    </location>
</feature>
<dbReference type="PANTHER" id="PTHR12277:SF81">
    <property type="entry name" value="PROTEIN ABHD13"/>
    <property type="match status" value="1"/>
</dbReference>
<dbReference type="PANTHER" id="PTHR12277">
    <property type="entry name" value="ALPHA/BETA HYDROLASE DOMAIN-CONTAINING PROTEIN"/>
    <property type="match status" value="1"/>
</dbReference>